<gene>
    <name evidence="3" type="ORF">SAMN05216219_0107</name>
</gene>
<feature type="domain" description="Xylose isomerase-like TIM barrel" evidence="2">
    <location>
        <begin position="39"/>
        <end position="269"/>
    </location>
</feature>
<dbReference type="InterPro" id="IPR050312">
    <property type="entry name" value="IolE/XylAMocC-like"/>
</dbReference>
<evidence type="ECO:0000313" key="3">
    <source>
        <dbReference type="EMBL" id="SFN35560.1"/>
    </source>
</evidence>
<reference evidence="4" key="1">
    <citation type="submission" date="2016-10" db="EMBL/GenBank/DDBJ databases">
        <authorList>
            <person name="Varghese N."/>
            <person name="Submissions S."/>
        </authorList>
    </citation>
    <scope>NUCLEOTIDE SEQUENCE [LARGE SCALE GENOMIC DNA]</scope>
    <source>
        <strain evidence="4">CGMCC 1.11101</strain>
    </source>
</reference>
<keyword evidence="4" id="KW-1185">Reference proteome</keyword>
<evidence type="ECO:0000256" key="1">
    <source>
        <dbReference type="ARBA" id="ARBA00023277"/>
    </source>
</evidence>
<dbReference type="EMBL" id="FOVM01000001">
    <property type="protein sequence ID" value="SFN35560.1"/>
    <property type="molecule type" value="Genomic_DNA"/>
</dbReference>
<dbReference type="Pfam" id="PF01261">
    <property type="entry name" value="AP_endonuc_2"/>
    <property type="match status" value="1"/>
</dbReference>
<accession>A0A1I4YD86</accession>
<name>A0A1I4YD86_9MICO</name>
<dbReference type="InterPro" id="IPR036237">
    <property type="entry name" value="Xyl_isomerase-like_sf"/>
</dbReference>
<protein>
    <submittedName>
        <fullName evidence="3">D-tagatose 3-epimerase</fullName>
    </submittedName>
</protein>
<keyword evidence="1" id="KW-0119">Carbohydrate metabolism</keyword>
<dbReference type="PANTHER" id="PTHR12110:SF41">
    <property type="entry name" value="INOSOSE DEHYDRATASE"/>
    <property type="match status" value="1"/>
</dbReference>
<evidence type="ECO:0000313" key="4">
    <source>
        <dbReference type="Proteomes" id="UP000198867"/>
    </source>
</evidence>
<evidence type="ECO:0000259" key="2">
    <source>
        <dbReference type="Pfam" id="PF01261"/>
    </source>
</evidence>
<sequence>MSVVGTPDAQFLAVNPIGIHAGVWVGDWTPASAEYAISESARAGFDLIEIPVRDPRTTDLALTRRLLADNGLDAVVSLALGENLDINTEDAEASDRGERMLEDAVTFARGIGAPYIGGVLYSKMAKYTHAASAASRDNSLAVLRRVAAKAGDAGIRLGMEYVNRYESNLLNTAGQTVEFIHDLGADNVLLHLDTFHANLEEPDQATAVRDAGELLGYVHAAENHRGYLGSGSVDWPGLFRQLVLSGYTGPITFESFSSDVVGQDTADDIGLWRNLWDDPADLARSANLFLRSNLETARRACVEFSPRPLSTTG</sequence>
<dbReference type="InterPro" id="IPR013022">
    <property type="entry name" value="Xyl_isomerase-like_TIM-brl"/>
</dbReference>
<dbReference type="AlphaFoldDB" id="A0A1I4YD86"/>
<dbReference type="STRING" id="995034.SAMN05216219_0107"/>
<organism evidence="3 4">
    <name type="scientific">Mycetocola miduiensis</name>
    <dbReference type="NCBI Taxonomy" id="995034"/>
    <lineage>
        <taxon>Bacteria</taxon>
        <taxon>Bacillati</taxon>
        <taxon>Actinomycetota</taxon>
        <taxon>Actinomycetes</taxon>
        <taxon>Micrococcales</taxon>
        <taxon>Microbacteriaceae</taxon>
        <taxon>Mycetocola</taxon>
    </lineage>
</organism>
<dbReference type="PANTHER" id="PTHR12110">
    <property type="entry name" value="HYDROXYPYRUVATE ISOMERASE"/>
    <property type="match status" value="1"/>
</dbReference>
<proteinExistence type="predicted"/>
<dbReference type="SUPFAM" id="SSF51658">
    <property type="entry name" value="Xylose isomerase-like"/>
    <property type="match status" value="1"/>
</dbReference>
<dbReference type="Gene3D" id="3.20.20.150">
    <property type="entry name" value="Divalent-metal-dependent TIM barrel enzymes"/>
    <property type="match status" value="1"/>
</dbReference>
<dbReference type="Proteomes" id="UP000198867">
    <property type="component" value="Unassembled WGS sequence"/>
</dbReference>